<feature type="region of interest" description="Disordered" evidence="1">
    <location>
        <begin position="1"/>
        <end position="44"/>
    </location>
</feature>
<dbReference type="AlphaFoldDB" id="A0AAD4NCW6"/>
<evidence type="ECO:0000256" key="1">
    <source>
        <dbReference type="SAM" id="MobiDB-lite"/>
    </source>
</evidence>
<keyword evidence="3" id="KW-1185">Reference proteome</keyword>
<feature type="compositionally biased region" description="Polar residues" evidence="1">
    <location>
        <begin position="16"/>
        <end position="27"/>
    </location>
</feature>
<gene>
    <name evidence="2" type="ORF">DdX_03926</name>
</gene>
<comment type="caution">
    <text evidence="2">The sequence shown here is derived from an EMBL/GenBank/DDBJ whole genome shotgun (WGS) entry which is preliminary data.</text>
</comment>
<accession>A0AAD4NCW6</accession>
<dbReference type="EMBL" id="JAKKPZ010000003">
    <property type="protein sequence ID" value="KAI1723754.1"/>
    <property type="molecule type" value="Genomic_DNA"/>
</dbReference>
<organism evidence="2 3">
    <name type="scientific">Ditylenchus destructor</name>
    <dbReference type="NCBI Taxonomy" id="166010"/>
    <lineage>
        <taxon>Eukaryota</taxon>
        <taxon>Metazoa</taxon>
        <taxon>Ecdysozoa</taxon>
        <taxon>Nematoda</taxon>
        <taxon>Chromadorea</taxon>
        <taxon>Rhabditida</taxon>
        <taxon>Tylenchina</taxon>
        <taxon>Tylenchomorpha</taxon>
        <taxon>Sphaerularioidea</taxon>
        <taxon>Anguinidae</taxon>
        <taxon>Anguininae</taxon>
        <taxon>Ditylenchus</taxon>
    </lineage>
</organism>
<protein>
    <submittedName>
        <fullName evidence="2">Uncharacterized protein</fullName>
    </submittedName>
</protein>
<evidence type="ECO:0000313" key="3">
    <source>
        <dbReference type="Proteomes" id="UP001201812"/>
    </source>
</evidence>
<dbReference type="Proteomes" id="UP001201812">
    <property type="component" value="Unassembled WGS sequence"/>
</dbReference>
<evidence type="ECO:0000313" key="2">
    <source>
        <dbReference type="EMBL" id="KAI1723754.1"/>
    </source>
</evidence>
<sequence length="108" mass="11945">MQTRAQTAKAKALENQAASKATVNTDPGKSRPLKTRCKSQEVVTPTVKENSSKALEEIISQFTITVPLPSYSAFMKSSSQIDEKIKSLRKMTEEIHDEIEAIIAPHDD</sequence>
<proteinExistence type="predicted"/>
<reference evidence="2" key="1">
    <citation type="submission" date="2022-01" db="EMBL/GenBank/DDBJ databases">
        <title>Genome Sequence Resource for Two Populations of Ditylenchus destructor, the Migratory Endoparasitic Phytonematode.</title>
        <authorList>
            <person name="Zhang H."/>
            <person name="Lin R."/>
            <person name="Xie B."/>
        </authorList>
    </citation>
    <scope>NUCLEOTIDE SEQUENCE</scope>
    <source>
        <strain evidence="2">BazhouSP</strain>
    </source>
</reference>
<name>A0AAD4NCW6_9BILA</name>